<feature type="active site" description="Proton donor; for dehydratase activity" evidence="4">
    <location>
        <position position="1512"/>
    </location>
</feature>
<keyword evidence="1" id="KW-0596">Phosphopantetheine</keyword>
<dbReference type="Pfam" id="PF00109">
    <property type="entry name" value="ketoacyl-synt"/>
    <property type="match status" value="1"/>
</dbReference>
<feature type="domain" description="Ketosynthase family 3 (KS3)" evidence="6">
    <location>
        <begin position="417"/>
        <end position="859"/>
    </location>
</feature>
<dbReference type="InterPro" id="IPR049551">
    <property type="entry name" value="PKS_DH_C"/>
</dbReference>
<dbReference type="InterPro" id="IPR020841">
    <property type="entry name" value="PKS_Beta-ketoAc_synthase_dom"/>
</dbReference>
<proteinExistence type="predicted"/>
<dbReference type="InterPro" id="IPR014031">
    <property type="entry name" value="Ketoacyl_synth_C"/>
</dbReference>
<name>A0AAV9XXW4_9CRYT</name>
<evidence type="ECO:0000259" key="5">
    <source>
        <dbReference type="PROSITE" id="PS50075"/>
    </source>
</evidence>
<reference evidence="8 9" key="1">
    <citation type="submission" date="2023-10" db="EMBL/GenBank/DDBJ databases">
        <title>Comparative genomics analysis reveals potential genetic determinants of host preference in Cryptosporidium xiaoi.</title>
        <authorList>
            <person name="Xiao L."/>
            <person name="Li J."/>
        </authorList>
    </citation>
    <scope>NUCLEOTIDE SEQUENCE [LARGE SCALE GENOMIC DNA]</scope>
    <source>
        <strain evidence="8 9">52996</strain>
    </source>
</reference>
<dbReference type="InterPro" id="IPR014030">
    <property type="entry name" value="Ketoacyl_synth_N"/>
</dbReference>
<feature type="non-terminal residue" evidence="8">
    <location>
        <position position="1"/>
    </location>
</feature>
<dbReference type="Pfam" id="PF00698">
    <property type="entry name" value="Acyl_transf_1"/>
    <property type="match status" value="1"/>
</dbReference>
<dbReference type="InterPro" id="IPR049900">
    <property type="entry name" value="PKS_mFAS_DH"/>
</dbReference>
<evidence type="ECO:0000256" key="2">
    <source>
        <dbReference type="ARBA" id="ARBA00022553"/>
    </source>
</evidence>
<dbReference type="Pfam" id="PF02801">
    <property type="entry name" value="Ketoacyl-synt_C"/>
    <property type="match status" value="1"/>
</dbReference>
<feature type="active site" description="Proton acceptor; for dehydratase activity" evidence="4">
    <location>
        <position position="1291"/>
    </location>
</feature>
<dbReference type="InterPro" id="IPR016036">
    <property type="entry name" value="Malonyl_transacylase_ACP-bd"/>
</dbReference>
<feature type="domain" description="PKS/mFAS DH" evidence="7">
    <location>
        <begin position="1257"/>
        <end position="1609"/>
    </location>
</feature>
<dbReference type="InterPro" id="IPR042104">
    <property type="entry name" value="PKS_dehydratase_sf"/>
</dbReference>
<keyword evidence="3" id="KW-0808">Transferase</keyword>
<dbReference type="Gene3D" id="3.40.50.720">
    <property type="entry name" value="NAD(P)-binding Rossmann-like Domain"/>
    <property type="match status" value="1"/>
</dbReference>
<dbReference type="SMART" id="SM00823">
    <property type="entry name" value="PKS_PP"/>
    <property type="match status" value="1"/>
</dbReference>
<dbReference type="InterPro" id="IPR036291">
    <property type="entry name" value="NAD(P)-bd_dom_sf"/>
</dbReference>
<feature type="non-terminal residue" evidence="8">
    <location>
        <position position="1966"/>
    </location>
</feature>
<dbReference type="InterPro" id="IPR016039">
    <property type="entry name" value="Thiolase-like"/>
</dbReference>
<evidence type="ECO:0000259" key="6">
    <source>
        <dbReference type="PROSITE" id="PS52004"/>
    </source>
</evidence>
<dbReference type="GO" id="GO:0031177">
    <property type="term" value="F:phosphopantetheine binding"/>
    <property type="evidence" value="ECO:0007669"/>
    <property type="project" value="InterPro"/>
</dbReference>
<feature type="domain" description="Carrier" evidence="5">
    <location>
        <begin position="317"/>
        <end position="392"/>
    </location>
</feature>
<dbReference type="InterPro" id="IPR050091">
    <property type="entry name" value="PKS_NRPS_Biosynth_Enz"/>
</dbReference>
<dbReference type="SUPFAM" id="SSF53901">
    <property type="entry name" value="Thiolase-like"/>
    <property type="match status" value="1"/>
</dbReference>
<evidence type="ECO:0000256" key="1">
    <source>
        <dbReference type="ARBA" id="ARBA00022450"/>
    </source>
</evidence>
<dbReference type="InterPro" id="IPR001227">
    <property type="entry name" value="Ac_transferase_dom_sf"/>
</dbReference>
<feature type="region of interest" description="N-terminal hotdog fold" evidence="4">
    <location>
        <begin position="1257"/>
        <end position="1414"/>
    </location>
</feature>
<evidence type="ECO:0000256" key="4">
    <source>
        <dbReference type="PROSITE-ProRule" id="PRU01363"/>
    </source>
</evidence>
<comment type="caution">
    <text evidence="8">The sequence shown here is derived from an EMBL/GenBank/DDBJ whole genome shotgun (WGS) entry which is preliminary data.</text>
</comment>
<dbReference type="GO" id="GO:0006633">
    <property type="term" value="P:fatty acid biosynthetic process"/>
    <property type="evidence" value="ECO:0007669"/>
    <property type="project" value="TreeGrafter"/>
</dbReference>
<evidence type="ECO:0000313" key="9">
    <source>
        <dbReference type="Proteomes" id="UP001311799"/>
    </source>
</evidence>
<feature type="region of interest" description="C-terminal hotdog fold" evidence="4">
    <location>
        <begin position="1433"/>
        <end position="1609"/>
    </location>
</feature>
<dbReference type="PROSITE" id="PS50075">
    <property type="entry name" value="CARRIER"/>
    <property type="match status" value="1"/>
</dbReference>
<dbReference type="Proteomes" id="UP001311799">
    <property type="component" value="Unassembled WGS sequence"/>
</dbReference>
<dbReference type="SUPFAM" id="SSF51735">
    <property type="entry name" value="NAD(P)-binding Rossmann-fold domains"/>
    <property type="match status" value="1"/>
</dbReference>
<dbReference type="InterPro" id="IPR009081">
    <property type="entry name" value="PP-bd_ACP"/>
</dbReference>
<dbReference type="SUPFAM" id="SSF55048">
    <property type="entry name" value="Probable ACP-binding domain of malonyl-CoA ACP transacylase"/>
    <property type="match status" value="1"/>
</dbReference>
<sequence>EENGIDAFRFMQRAQHIGKVIIRIPFISSHEQGDDIEECLITGGTGSLGFSLSEYLVNEGFTEIKIISRFGPEKQTESLRNKWNNLIKRVSSSKGKNRKGIVFLNCDISSQDSLSKLINMEFINLRHVFHLAGVLSDSRVELQNRESIETTYKPKAIGAWNLHRTLEKLGIEKEIKSFVCYSSISSGLGNFGQTNYSAANSCLDSLVEYRRMKGLSATSIQWGAWDGEGMASGIRENIKMLGMDSISTELGKFVVNDVLTEVHYNVKDGTIMCLPIKWNTYLDFVYSGEKVPMFSNIKIKKVDDKKFDVMNSIPEEEREAYIEKHILLIAKSVFGIDIESFDQPLQDVGVDSLAALEFRNALSKKFNVKLSATTLFDYPTLRGVKSHIYEKLSSRKCNNSVKDSLTSYLNYNVNTTENIGVIVGMACRLPGGSNTPGTLWRSLILGYSQNPLTGKKYNSINGSFCASKFIPNQRWNHNLVYNVDPDKSGKCYSYKACFIDSIDLFDNSKFGITSIEAKHMDPQQRIVLETSYEVIRAANIKEELVVGQQIGVFVGCCSNDWSYLQSRKGMAPFTGTGAANTTISNRVSYVFGIRGPSMTIDTACASSLTATCVAMDCLKNNECVGAIVSGVNALLSPNLFIAFCKARMLSRDGKCKTFDASADGYVRGEGCGSIFILKQKEQKKLGTPVLGIIKGWGCNHVGKSASLTAPNGPAQASVIKMALSSARINEFDIDYVETHGTGTALGDPIELGALKSVFGGKIELKRSKPLVLGALKTNIGHLEGAAGIAGLIKLIMVLSHKTAPKIAHLTNINPHFDLEDFNVIIPQNTTPLDSSKAKLYGGVSGFGFGGCNSHVIIESAVKKQVEHAGNSENPANTVIFVFAGQGSQYVNMCKELYEKEPIFRENLDLCDKIASKIINRSLIEIIYPSTQTKDSMESYQKLLNDTRYTQPAIFSVEYSLAQLWISKGIQPDKVLGHSLGEFVAATISGVMDIEDAITLVTYRASIMASTPAFDGIMVACRLSESQVKETIMKLELEDTAAIAAINGPKSVTISGKRDSVMKILEYNEVGNRYRQLEVSHAFHSPLVSVASKKFGDLVNKIKLRLPKIDFISTVTGKVERESLITCEYWARHILKTVRLSDAVTSTIESNNSPLTFIEISSKPILSQLIKTLIPLNVDKITIICTSKPQDSDFNYEEPLNKVSELLFGDKYNIQNIGNPDDDTWRYKLLKRRQFFWNSTAHPIISPLHDFNDAEWVKENAPTNNLGKSEPFEKLEFNCLIGIELLDLLDNHKVLGQSILPGAAYVDFIATSALNYASTQLTLGVINTIPDWIQMKGIFFRNPFLLSSAQQYKYLSPQSKGATIGDESNSCLSDFNIVLSKGSNCHINIESQSNIDEEKIVYATCDEFDYISNNEAQKRSSCILTEWPTEELISSSEKVPHEEIYEKMSIAGLQYGSRFKTLKEMWKITPNSAVGIIKNEFAGTNQEGLVDPLSINEAVMNEVGFTIHPTLLDGVLHICAPLLGDRTQESLNNTEKQPTMVPVSINKCIISSKVETNKYIRGEKYFAFVQLISSDKDGALVNVALKNASGVPIAIIFGVSLRYIKSGVISTHSIKHSVVPKELLWKTEWNVACKIIKKSEIDSMLSIINNCDLEKSSVEVNSNIVIQRRRVLLFSNSEVINRNDFNSDYFIINIICGATKLSYSEIEAAVFEKEFQELPPSPSSESKWDLICLHIENPNKDNVVKSLLPLLNLCKLVRTMYENKERFIPRVRVITENSFYINNFRDELSINSGVSSFIKSARQELELLSDVNISLGLIDIESREELLNGIILALSKDVLYANKNDDIFKYNILSESQTSFLNTSYEREYALRKITSYSDNEKNEQSYSIYVPRLVSISAEISVLGSSKLNMSSRGSINNLELQPLSQDERVTPLKENVEIRVRSIGLNFRDVLNVMGLYPGDPGPPG</sequence>
<dbReference type="PANTHER" id="PTHR43775">
    <property type="entry name" value="FATTY ACID SYNTHASE"/>
    <property type="match status" value="1"/>
</dbReference>
<dbReference type="SMART" id="SM00825">
    <property type="entry name" value="PKS_KS"/>
    <property type="match status" value="1"/>
</dbReference>
<dbReference type="Gene3D" id="3.10.129.110">
    <property type="entry name" value="Polyketide synthase dehydratase"/>
    <property type="match status" value="1"/>
</dbReference>
<dbReference type="EMBL" id="JAWDEY010000024">
    <property type="protein sequence ID" value="KAK6588732.1"/>
    <property type="molecule type" value="Genomic_DNA"/>
</dbReference>
<evidence type="ECO:0000256" key="3">
    <source>
        <dbReference type="ARBA" id="ARBA00022679"/>
    </source>
</evidence>
<protein>
    <submittedName>
        <fullName evidence="8">Type I fatty acid synthase</fullName>
    </submittedName>
</protein>
<dbReference type="GO" id="GO:0004312">
    <property type="term" value="F:fatty acid synthase activity"/>
    <property type="evidence" value="ECO:0007669"/>
    <property type="project" value="TreeGrafter"/>
</dbReference>
<keyword evidence="9" id="KW-1185">Reference proteome</keyword>
<dbReference type="InterPro" id="IPR036736">
    <property type="entry name" value="ACP-like_sf"/>
</dbReference>
<dbReference type="Pfam" id="PF00550">
    <property type="entry name" value="PP-binding"/>
    <property type="match status" value="1"/>
</dbReference>
<dbReference type="InterPro" id="IPR016035">
    <property type="entry name" value="Acyl_Trfase/lysoPLipase"/>
</dbReference>
<gene>
    <name evidence="8" type="ORF">RS030_313719</name>
</gene>
<dbReference type="InterPro" id="IPR013968">
    <property type="entry name" value="PKS_KR"/>
</dbReference>
<dbReference type="Pfam" id="PF08659">
    <property type="entry name" value="KR"/>
    <property type="match status" value="1"/>
</dbReference>
<dbReference type="Gene3D" id="3.40.366.10">
    <property type="entry name" value="Malonyl-Coenzyme A Acyl Carrier Protein, domain 2"/>
    <property type="match status" value="1"/>
</dbReference>
<dbReference type="Gene3D" id="3.40.47.10">
    <property type="match status" value="1"/>
</dbReference>
<keyword evidence="2" id="KW-0597">Phosphoprotein</keyword>
<evidence type="ECO:0000313" key="8">
    <source>
        <dbReference type="EMBL" id="KAK6588732.1"/>
    </source>
</evidence>
<dbReference type="Gene3D" id="1.10.1200.10">
    <property type="entry name" value="ACP-like"/>
    <property type="match status" value="1"/>
</dbReference>
<dbReference type="SUPFAM" id="SSF52151">
    <property type="entry name" value="FabD/lysophospholipase-like"/>
    <property type="match status" value="1"/>
</dbReference>
<dbReference type="Gene3D" id="3.90.180.10">
    <property type="entry name" value="Medium-chain alcohol dehydrogenases, catalytic domain"/>
    <property type="match status" value="1"/>
</dbReference>
<dbReference type="SMART" id="SM00827">
    <property type="entry name" value="PKS_AT"/>
    <property type="match status" value="1"/>
</dbReference>
<evidence type="ECO:0000259" key="7">
    <source>
        <dbReference type="PROSITE" id="PS52019"/>
    </source>
</evidence>
<dbReference type="CDD" id="cd00833">
    <property type="entry name" value="PKS"/>
    <property type="match status" value="1"/>
</dbReference>
<organism evidence="8 9">
    <name type="scientific">Cryptosporidium xiaoi</name>
    <dbReference type="NCBI Taxonomy" id="659607"/>
    <lineage>
        <taxon>Eukaryota</taxon>
        <taxon>Sar</taxon>
        <taxon>Alveolata</taxon>
        <taxon>Apicomplexa</taxon>
        <taxon>Conoidasida</taxon>
        <taxon>Coccidia</taxon>
        <taxon>Eucoccidiorida</taxon>
        <taxon>Eimeriorina</taxon>
        <taxon>Cryptosporidiidae</taxon>
        <taxon>Cryptosporidium</taxon>
    </lineage>
</organism>
<dbReference type="Pfam" id="PF14765">
    <property type="entry name" value="PS-DH"/>
    <property type="match status" value="1"/>
</dbReference>
<dbReference type="SMART" id="SM00822">
    <property type="entry name" value="PKS_KR"/>
    <property type="match status" value="1"/>
</dbReference>
<dbReference type="GO" id="GO:0044550">
    <property type="term" value="P:secondary metabolite biosynthetic process"/>
    <property type="evidence" value="ECO:0007669"/>
    <property type="project" value="UniProtKB-ARBA"/>
</dbReference>
<dbReference type="PROSITE" id="PS52019">
    <property type="entry name" value="PKS_MFAS_DH"/>
    <property type="match status" value="1"/>
</dbReference>
<dbReference type="PANTHER" id="PTHR43775:SF37">
    <property type="entry name" value="SI:DKEY-61P9.11"/>
    <property type="match status" value="1"/>
</dbReference>
<dbReference type="SUPFAM" id="SSF47336">
    <property type="entry name" value="ACP-like"/>
    <property type="match status" value="1"/>
</dbReference>
<dbReference type="InterPro" id="IPR014043">
    <property type="entry name" value="Acyl_transferase_dom"/>
</dbReference>
<dbReference type="PROSITE" id="PS52004">
    <property type="entry name" value="KS3_2"/>
    <property type="match status" value="1"/>
</dbReference>
<dbReference type="InterPro" id="IPR020806">
    <property type="entry name" value="PKS_PP-bd"/>
</dbReference>
<accession>A0AAV9XXW4</accession>
<dbReference type="InterPro" id="IPR057326">
    <property type="entry name" value="KR_dom"/>
</dbReference>